<dbReference type="InterPro" id="IPR025532">
    <property type="entry name" value="G6P_1-epimerase"/>
</dbReference>
<dbReference type="Pfam" id="PF01263">
    <property type="entry name" value="Aldose_epim"/>
    <property type="match status" value="1"/>
</dbReference>
<name>A0AA37WVW1_9GAMM</name>
<dbReference type="GO" id="GO:0005975">
    <property type="term" value="P:carbohydrate metabolic process"/>
    <property type="evidence" value="ECO:0007669"/>
    <property type="project" value="InterPro"/>
</dbReference>
<evidence type="ECO:0000256" key="5">
    <source>
        <dbReference type="PIRSR" id="PIRSR016020-1"/>
    </source>
</evidence>
<evidence type="ECO:0000256" key="4">
    <source>
        <dbReference type="PIRNR" id="PIRNR016020"/>
    </source>
</evidence>
<comment type="catalytic activity">
    <reaction evidence="1">
        <text>alpha-D-glucose 6-phosphate = beta-D-glucose 6-phosphate</text>
        <dbReference type="Rhea" id="RHEA:16249"/>
        <dbReference type="ChEBI" id="CHEBI:58225"/>
        <dbReference type="ChEBI" id="CHEBI:58247"/>
        <dbReference type="EC" id="5.1.3.15"/>
    </reaction>
</comment>
<feature type="binding site" evidence="6">
    <location>
        <position position="81"/>
    </location>
    <ligand>
        <name>substrate</name>
    </ligand>
</feature>
<feature type="active site" evidence="5">
    <location>
        <position position="255"/>
    </location>
</feature>
<evidence type="ECO:0000256" key="3">
    <source>
        <dbReference type="ARBA" id="ARBA00023235"/>
    </source>
</evidence>
<dbReference type="CDD" id="cd09020">
    <property type="entry name" value="D-hex-6-P-epi_like"/>
    <property type="match status" value="1"/>
</dbReference>
<dbReference type="EC" id="5.1.3.15" evidence="4"/>
<dbReference type="PANTHER" id="PTHR11122">
    <property type="entry name" value="APOSPORY-ASSOCIATED PROTEIN C-RELATED"/>
    <property type="match status" value="1"/>
</dbReference>
<dbReference type="Proteomes" id="UP001157439">
    <property type="component" value="Unassembled WGS sequence"/>
</dbReference>
<protein>
    <recommendedName>
        <fullName evidence="4">Putative glucose-6-phosphate 1-epimerase</fullName>
        <ecNumber evidence="4">5.1.3.15</ecNumber>
    </recommendedName>
</protein>
<dbReference type="GO" id="GO:0047938">
    <property type="term" value="F:glucose-6-phosphate 1-epimerase activity"/>
    <property type="evidence" value="ECO:0007669"/>
    <property type="project" value="UniProtKB-UniRule"/>
</dbReference>
<dbReference type="InterPro" id="IPR014718">
    <property type="entry name" value="GH-type_carb-bd"/>
</dbReference>
<gene>
    <name evidence="7" type="ORF">GCM10007894_05540</name>
</gene>
<evidence type="ECO:0000313" key="8">
    <source>
        <dbReference type="Proteomes" id="UP001157439"/>
    </source>
</evidence>
<reference evidence="7 8" key="1">
    <citation type="journal article" date="2014" name="Int. J. Syst. Evol. Microbiol.">
        <title>Complete genome sequence of Corynebacterium casei LMG S-19264T (=DSM 44701T), isolated from a smear-ripened cheese.</title>
        <authorList>
            <consortium name="US DOE Joint Genome Institute (JGI-PGF)"/>
            <person name="Walter F."/>
            <person name="Albersmeier A."/>
            <person name="Kalinowski J."/>
            <person name="Ruckert C."/>
        </authorList>
    </citation>
    <scope>NUCLEOTIDE SEQUENCE [LARGE SCALE GENOMIC DNA]</scope>
    <source>
        <strain evidence="7 8">NBRC 112785</strain>
    </source>
</reference>
<sequence length="281" mass="32248">MGFITLQRHPKGLEYLRIDTPTFEAEVYLQGAQLTHFKPKNRAAILWMSDEESYEPGNGLRGGVPICWPWFGKLPGEDYPQHGLVRKLPWQLVKSHEESSGQVVLQFQFPQQQLNSMYWPFKCEVTVEMTLSSTAKVSITTKNLDDKPFVLTQALHSYFRTSDILKTGVSGLQDCSYLEFGHRSTDKAPIVNFTKETDRVYDDAPSQQLIHTPEGQISVSRRHSKSCVLWNPWIDKAKRLERFGDDDYTTMVCLEAANVLQDQIHLEPDNAYTLTTEFGWQ</sequence>
<dbReference type="EMBL" id="BSPO01000002">
    <property type="protein sequence ID" value="GLS82577.1"/>
    <property type="molecule type" value="Genomic_DNA"/>
</dbReference>
<keyword evidence="8" id="KW-1185">Reference proteome</keyword>
<evidence type="ECO:0000256" key="1">
    <source>
        <dbReference type="ARBA" id="ARBA00001096"/>
    </source>
</evidence>
<comment type="similarity">
    <text evidence="2 4">Belongs to the glucose-6-phosphate 1-epimerase family.</text>
</comment>
<accession>A0AA37WVW1</accession>
<dbReference type="RefSeq" id="WP_095498993.1">
    <property type="nucleotide sequence ID" value="NZ_BSPO01000002.1"/>
</dbReference>
<dbReference type="SUPFAM" id="SSF74650">
    <property type="entry name" value="Galactose mutarotase-like"/>
    <property type="match status" value="1"/>
</dbReference>
<evidence type="ECO:0000256" key="2">
    <source>
        <dbReference type="ARBA" id="ARBA00005866"/>
    </source>
</evidence>
<organism evidence="7 8">
    <name type="scientific">Paraferrimonas haliotis</name>
    <dbReference type="NCBI Taxonomy" id="2013866"/>
    <lineage>
        <taxon>Bacteria</taxon>
        <taxon>Pseudomonadati</taxon>
        <taxon>Pseudomonadota</taxon>
        <taxon>Gammaproteobacteria</taxon>
        <taxon>Alteromonadales</taxon>
        <taxon>Ferrimonadaceae</taxon>
        <taxon>Paraferrimonas</taxon>
    </lineage>
</organism>
<dbReference type="InterPro" id="IPR008183">
    <property type="entry name" value="Aldose_1/G6P_1-epimerase"/>
</dbReference>
<evidence type="ECO:0000313" key="7">
    <source>
        <dbReference type="EMBL" id="GLS82577.1"/>
    </source>
</evidence>
<dbReference type="PANTHER" id="PTHR11122:SF13">
    <property type="entry name" value="GLUCOSE-6-PHOSPHATE 1-EPIMERASE"/>
    <property type="match status" value="1"/>
</dbReference>
<feature type="binding site" evidence="6">
    <location>
        <position position="61"/>
    </location>
    <ligand>
        <name>substrate</name>
    </ligand>
</feature>
<feature type="binding site" evidence="6">
    <location>
        <position position="86"/>
    </location>
    <ligand>
        <name>substrate</name>
    </ligand>
</feature>
<dbReference type="Gene3D" id="2.70.98.10">
    <property type="match status" value="1"/>
</dbReference>
<evidence type="ECO:0000256" key="6">
    <source>
        <dbReference type="PIRSR" id="PIRSR016020-2"/>
    </source>
</evidence>
<proteinExistence type="inferred from homology"/>
<dbReference type="GO" id="GO:0030246">
    <property type="term" value="F:carbohydrate binding"/>
    <property type="evidence" value="ECO:0007669"/>
    <property type="project" value="UniProtKB-UniRule"/>
</dbReference>
<comment type="caution">
    <text evidence="7">The sequence shown here is derived from an EMBL/GenBank/DDBJ whole genome shotgun (WGS) entry which is preliminary data.</text>
</comment>
<feature type="active site" evidence="5">
    <location>
        <position position="156"/>
    </location>
</feature>
<dbReference type="InterPro" id="IPR011013">
    <property type="entry name" value="Gal_mutarotase_sf_dom"/>
</dbReference>
<dbReference type="PIRSF" id="PIRSF016020">
    <property type="entry name" value="PHexose_mutarotase"/>
    <property type="match status" value="1"/>
</dbReference>
<dbReference type="AlphaFoldDB" id="A0AA37WVW1"/>
<keyword evidence="3 4" id="KW-0413">Isomerase</keyword>